<comment type="subcellular location">
    <subcellularLocation>
        <location evidence="8">Cytoplasm</location>
    </subcellularLocation>
</comment>
<dbReference type="KEGG" id="dvl:Dvul_1297"/>
<dbReference type="EC" id="5.1.1.7" evidence="3 8"/>
<feature type="site" description="Could be important to modulate the pK values of the two catalytic cysteine residues" evidence="8">
    <location>
        <position position="158"/>
    </location>
</feature>
<evidence type="ECO:0000256" key="5">
    <source>
        <dbReference type="ARBA" id="ARBA00023154"/>
    </source>
</evidence>
<keyword evidence="8" id="KW-0963">Cytoplasm</keyword>
<feature type="binding site" evidence="8">
    <location>
        <begin position="219"/>
        <end position="220"/>
    </location>
    <ligand>
        <name>substrate</name>
    </ligand>
</feature>
<dbReference type="InterPro" id="IPR001653">
    <property type="entry name" value="DAP_epimerase_DapF"/>
</dbReference>
<dbReference type="GO" id="GO:0005829">
    <property type="term" value="C:cytosol"/>
    <property type="evidence" value="ECO:0007669"/>
    <property type="project" value="TreeGrafter"/>
</dbReference>
<protein>
    <recommendedName>
        <fullName evidence="3 8">Diaminopimelate epimerase</fullName>
        <shortName evidence="8">DAP epimerase</shortName>
        <ecNumber evidence="3 8">5.1.1.7</ecNumber>
    </recommendedName>
    <alternativeName>
        <fullName evidence="8">PLP-independent amino acid racemase</fullName>
    </alternativeName>
</protein>
<evidence type="ECO:0000256" key="3">
    <source>
        <dbReference type="ARBA" id="ARBA00013080"/>
    </source>
</evidence>
<proteinExistence type="inferred from homology"/>
<dbReference type="GO" id="GO:0008837">
    <property type="term" value="F:diaminopimelate epimerase activity"/>
    <property type="evidence" value="ECO:0007669"/>
    <property type="project" value="UniProtKB-UniRule"/>
</dbReference>
<dbReference type="NCBIfam" id="TIGR00652">
    <property type="entry name" value="DapF"/>
    <property type="match status" value="1"/>
</dbReference>
<comment type="catalytic activity">
    <reaction evidence="7 8">
        <text>(2S,6S)-2,6-diaminopimelate = meso-2,6-diaminopimelate</text>
        <dbReference type="Rhea" id="RHEA:15393"/>
        <dbReference type="ChEBI" id="CHEBI:57609"/>
        <dbReference type="ChEBI" id="CHEBI:57791"/>
        <dbReference type="EC" id="5.1.1.7"/>
    </reaction>
</comment>
<evidence type="ECO:0000313" key="10">
    <source>
        <dbReference type="EMBL" id="ABM28316.1"/>
    </source>
</evidence>
<dbReference type="Pfam" id="PF01678">
    <property type="entry name" value="DAP_epimerase"/>
    <property type="match status" value="2"/>
</dbReference>
<comment type="subunit">
    <text evidence="8">Homodimer.</text>
</comment>
<organism evidence="10 11">
    <name type="scientific">Nitratidesulfovibrio vulgaris (strain DP4)</name>
    <name type="common">Desulfovibrio vulgaris</name>
    <dbReference type="NCBI Taxonomy" id="391774"/>
    <lineage>
        <taxon>Bacteria</taxon>
        <taxon>Pseudomonadati</taxon>
        <taxon>Thermodesulfobacteriota</taxon>
        <taxon>Desulfovibrionia</taxon>
        <taxon>Desulfovibrionales</taxon>
        <taxon>Desulfovibrionaceae</taxon>
        <taxon>Nitratidesulfovibrio</taxon>
    </lineage>
</organism>
<feature type="binding site" evidence="8">
    <location>
        <begin position="208"/>
        <end position="209"/>
    </location>
    <ligand>
        <name>substrate</name>
    </ligand>
</feature>
<feature type="active site" evidence="9">
    <location>
        <position position="83"/>
    </location>
</feature>
<comment type="function">
    <text evidence="8">Catalyzes the stereoinversion of LL-2,6-diaminopimelate (L,L-DAP) to meso-diaminopimelate (meso-DAP), a precursor of L-lysine and an essential component of the bacterial peptidoglycan.</text>
</comment>
<comment type="similarity">
    <text evidence="2 8">Belongs to the diaminopimelate epimerase family.</text>
</comment>
<dbReference type="UniPathway" id="UPA00034">
    <property type="reaction ID" value="UER00025"/>
</dbReference>
<reference evidence="11" key="1">
    <citation type="journal article" date="2009" name="Environ. Microbiol.">
        <title>Contribution of mobile genetic elements to Desulfovibrio vulgaris genome plasticity.</title>
        <authorList>
            <person name="Walker C.B."/>
            <person name="Stolyar S."/>
            <person name="Chivian D."/>
            <person name="Pinel N."/>
            <person name="Gabster J.A."/>
            <person name="Dehal P.S."/>
            <person name="He Z."/>
            <person name="Yang Z.K."/>
            <person name="Yen H.C."/>
            <person name="Zhou J."/>
            <person name="Wall J.D."/>
            <person name="Hazen T.C."/>
            <person name="Arkin A.P."/>
            <person name="Stahl D.A."/>
        </authorList>
    </citation>
    <scope>NUCLEOTIDE SEQUENCE [LARGE SCALE GENOMIC DNA]</scope>
    <source>
        <strain evidence="11">DP4</strain>
    </source>
</reference>
<dbReference type="PROSITE" id="PS01326">
    <property type="entry name" value="DAP_EPIMERASE"/>
    <property type="match status" value="1"/>
</dbReference>
<keyword evidence="4 8" id="KW-0028">Amino-acid biosynthesis</keyword>
<dbReference type="PANTHER" id="PTHR31689">
    <property type="entry name" value="DIAMINOPIMELATE EPIMERASE, CHLOROPLASTIC"/>
    <property type="match status" value="1"/>
</dbReference>
<dbReference type="Proteomes" id="UP000009173">
    <property type="component" value="Chromosome"/>
</dbReference>
<feature type="active site" description="Proton acceptor" evidence="8">
    <location>
        <position position="218"/>
    </location>
</feature>
<evidence type="ECO:0000256" key="1">
    <source>
        <dbReference type="ARBA" id="ARBA00005196"/>
    </source>
</evidence>
<dbReference type="EMBL" id="CP000527">
    <property type="protein sequence ID" value="ABM28316.1"/>
    <property type="molecule type" value="Genomic_DNA"/>
</dbReference>
<dbReference type="InterPro" id="IPR018510">
    <property type="entry name" value="DAP_epimerase_AS"/>
</dbReference>
<name>A0A0H3A8D5_NITV4</name>
<comment type="caution">
    <text evidence="8">Lacks conserved residue(s) required for the propagation of feature annotation.</text>
</comment>
<feature type="binding site" evidence="8">
    <location>
        <position position="74"/>
    </location>
    <ligand>
        <name>substrate</name>
    </ligand>
</feature>
<comment type="pathway">
    <text evidence="1 8">Amino-acid biosynthesis; L-lysine biosynthesis via DAP pathway; DL-2,6-diaminopimelate from LL-2,6-diaminopimelate: step 1/1.</text>
</comment>
<sequence>MSGKKATVPFHKLHGCGNDFVFIDNRHLKLSVEAMPDWARSICRRAFGVGADGLVFLDTAPQGHEADYIWHFYNADGSRAEMCGNASRCAAVLAVDLGFAGPRHAFGTDAGIVHAVADVEAGYAKVELTRPRDLAAGTTLELEGTPFTVHFVNTGVPHAVVFSDSVDGLDLRRLGAALRYHPRFSPAGTNANFASIIDRRTIHLRTYERGVEDETYACGTGAAATAFIAHTLGLTDASVGVRTSGGEVLGIDIEDGSIFLSGKAVRVFSGEMHPEGLGLTLP</sequence>
<evidence type="ECO:0000256" key="4">
    <source>
        <dbReference type="ARBA" id="ARBA00022605"/>
    </source>
</evidence>
<accession>A0A0H3A8D5</accession>
<dbReference type="Gene3D" id="3.10.310.10">
    <property type="entry name" value="Diaminopimelate Epimerase, Chain A, domain 1"/>
    <property type="match status" value="2"/>
</dbReference>
<feature type="site" description="Could be important to modulate the pK values of the two catalytic cysteine residues" evidence="8">
    <location>
        <position position="208"/>
    </location>
</feature>
<feature type="binding site" evidence="8">
    <location>
        <begin position="84"/>
        <end position="85"/>
    </location>
    <ligand>
        <name>substrate</name>
    </ligand>
</feature>
<dbReference type="PANTHER" id="PTHR31689:SF0">
    <property type="entry name" value="DIAMINOPIMELATE EPIMERASE"/>
    <property type="match status" value="1"/>
</dbReference>
<evidence type="ECO:0000256" key="6">
    <source>
        <dbReference type="ARBA" id="ARBA00023235"/>
    </source>
</evidence>
<evidence type="ECO:0000256" key="7">
    <source>
        <dbReference type="ARBA" id="ARBA00051712"/>
    </source>
</evidence>
<evidence type="ECO:0000256" key="2">
    <source>
        <dbReference type="ARBA" id="ARBA00010219"/>
    </source>
</evidence>
<feature type="active site" description="Proton donor" evidence="8">
    <location>
        <position position="83"/>
    </location>
</feature>
<evidence type="ECO:0000256" key="9">
    <source>
        <dbReference type="PROSITE-ProRule" id="PRU10125"/>
    </source>
</evidence>
<feature type="binding site" evidence="8">
    <location>
        <position position="190"/>
    </location>
    <ligand>
        <name>substrate</name>
    </ligand>
</feature>
<evidence type="ECO:0000256" key="8">
    <source>
        <dbReference type="HAMAP-Rule" id="MF_00197"/>
    </source>
</evidence>
<dbReference type="RefSeq" id="WP_011792181.1">
    <property type="nucleotide sequence ID" value="NC_008751.1"/>
</dbReference>
<keyword evidence="5 8" id="KW-0457">Lysine biosynthesis</keyword>
<dbReference type="GO" id="GO:0009089">
    <property type="term" value="P:lysine biosynthetic process via diaminopimelate"/>
    <property type="evidence" value="ECO:0007669"/>
    <property type="project" value="UniProtKB-UniRule"/>
</dbReference>
<gene>
    <name evidence="8" type="primary">dapF</name>
    <name evidence="10" type="ordered locus">Dvul_1297</name>
</gene>
<dbReference type="SUPFAM" id="SSF54506">
    <property type="entry name" value="Diaminopimelate epimerase-like"/>
    <property type="match status" value="2"/>
</dbReference>
<dbReference type="HAMAP" id="MF_00197">
    <property type="entry name" value="DAP_epimerase"/>
    <property type="match status" value="1"/>
</dbReference>
<dbReference type="HOGENOM" id="CLU_053306_3_2_7"/>
<dbReference type="AlphaFoldDB" id="A0A0H3A8D5"/>
<evidence type="ECO:0000313" key="11">
    <source>
        <dbReference type="Proteomes" id="UP000009173"/>
    </source>
</evidence>
<keyword evidence="6 8" id="KW-0413">Isomerase</keyword>
<feature type="binding site" evidence="8">
    <location>
        <position position="18"/>
    </location>
    <ligand>
        <name>substrate</name>
    </ligand>
</feature>